<organism evidence="1 2">
    <name type="scientific">Agrobacterium rosae</name>
    <dbReference type="NCBI Taxonomy" id="1972867"/>
    <lineage>
        <taxon>Bacteria</taxon>
        <taxon>Pseudomonadati</taxon>
        <taxon>Pseudomonadota</taxon>
        <taxon>Alphaproteobacteria</taxon>
        <taxon>Hyphomicrobiales</taxon>
        <taxon>Rhizobiaceae</taxon>
        <taxon>Rhizobium/Agrobacterium group</taxon>
        <taxon>Agrobacterium</taxon>
    </lineage>
</organism>
<proteinExistence type="predicted"/>
<reference evidence="2" key="1">
    <citation type="submission" date="2016-10" db="EMBL/GenBank/DDBJ databases">
        <authorList>
            <person name="Wibberg D."/>
        </authorList>
    </citation>
    <scope>NUCLEOTIDE SEQUENCE [LARGE SCALE GENOMIC DNA]</scope>
</reference>
<dbReference type="EMBL" id="FMUE01000023">
    <property type="protein sequence ID" value="SCX35700.1"/>
    <property type="molecule type" value="Genomic_DNA"/>
</dbReference>
<sequence>MSIKVEQIVAKEKSSFLGRQAAVNSAEADIAGFNWELNRFKME</sequence>
<dbReference type="STRING" id="1907666.DSM25559_5117"/>
<accession>A0A1R3U966</accession>
<evidence type="ECO:0000313" key="1">
    <source>
        <dbReference type="EMBL" id="SCX35700.1"/>
    </source>
</evidence>
<dbReference type="Proteomes" id="UP000187891">
    <property type="component" value="Unassembled WGS sequence"/>
</dbReference>
<protein>
    <submittedName>
        <fullName evidence="1">Uncharacterized protein</fullName>
    </submittedName>
</protein>
<dbReference type="AlphaFoldDB" id="A0A1R3U966"/>
<evidence type="ECO:0000313" key="2">
    <source>
        <dbReference type="Proteomes" id="UP000187891"/>
    </source>
</evidence>
<name>A0A1R3U966_9HYPH</name>
<gene>
    <name evidence="1" type="ORF">DSM25559_5117</name>
</gene>